<protein>
    <submittedName>
        <fullName evidence="2">Uncharacterized protein</fullName>
    </submittedName>
</protein>
<evidence type="ECO:0000313" key="3">
    <source>
        <dbReference type="EMBL" id="WVW82839.1"/>
    </source>
</evidence>
<feature type="compositionally biased region" description="Polar residues" evidence="1">
    <location>
        <begin position="73"/>
        <end position="89"/>
    </location>
</feature>
<evidence type="ECO:0000256" key="1">
    <source>
        <dbReference type="SAM" id="MobiDB-lite"/>
    </source>
</evidence>
<name>A0A1B9FRM7_9TREE</name>
<keyword evidence="4" id="KW-1185">Reference proteome</keyword>
<evidence type="ECO:0000313" key="4">
    <source>
        <dbReference type="Proteomes" id="UP000092730"/>
    </source>
</evidence>
<organism evidence="2">
    <name type="scientific">Kwoniella bestiolae CBS 10118</name>
    <dbReference type="NCBI Taxonomy" id="1296100"/>
    <lineage>
        <taxon>Eukaryota</taxon>
        <taxon>Fungi</taxon>
        <taxon>Dikarya</taxon>
        <taxon>Basidiomycota</taxon>
        <taxon>Agaricomycotina</taxon>
        <taxon>Tremellomycetes</taxon>
        <taxon>Tremellales</taxon>
        <taxon>Cryptococcaceae</taxon>
        <taxon>Kwoniella</taxon>
    </lineage>
</organism>
<dbReference type="OrthoDB" id="10485502at2759"/>
<reference evidence="3" key="2">
    <citation type="submission" date="2013-07" db="EMBL/GenBank/DDBJ databases">
        <authorList>
            <consortium name="The Broad Institute Genome Sequencing Platform"/>
            <person name="Cuomo C."/>
            <person name="Litvintseva A."/>
            <person name="Chen Y."/>
            <person name="Heitman J."/>
            <person name="Sun S."/>
            <person name="Springer D."/>
            <person name="Dromer F."/>
            <person name="Young S.K."/>
            <person name="Zeng Q."/>
            <person name="Gargeya S."/>
            <person name="Fitzgerald M."/>
            <person name="Abouelleil A."/>
            <person name="Alvarado L."/>
            <person name="Berlin A.M."/>
            <person name="Chapman S.B."/>
            <person name="Dewar J."/>
            <person name="Goldberg J."/>
            <person name="Griggs A."/>
            <person name="Gujja S."/>
            <person name="Hansen M."/>
            <person name="Howarth C."/>
            <person name="Imamovic A."/>
            <person name="Larimer J."/>
            <person name="McCowan C."/>
            <person name="Murphy C."/>
            <person name="Pearson M."/>
            <person name="Priest M."/>
            <person name="Roberts A."/>
            <person name="Saif S."/>
            <person name="Shea T."/>
            <person name="Sykes S."/>
            <person name="Wortman J."/>
            <person name="Nusbaum C."/>
            <person name="Birren B."/>
        </authorList>
    </citation>
    <scope>NUCLEOTIDE SEQUENCE</scope>
    <source>
        <strain evidence="3">CBS 10118</strain>
    </source>
</reference>
<dbReference type="AlphaFoldDB" id="A0A1B9FRM7"/>
<dbReference type="EMBL" id="CP144543">
    <property type="protein sequence ID" value="WVW82839.1"/>
    <property type="molecule type" value="Genomic_DNA"/>
</dbReference>
<reference evidence="3" key="4">
    <citation type="submission" date="2024-02" db="EMBL/GenBank/DDBJ databases">
        <title>Comparative genomics of Cryptococcus and Kwoniella reveals pathogenesis evolution and contrasting modes of karyotype evolution via chromosome fusion or intercentromeric recombination.</title>
        <authorList>
            <person name="Coelho M.A."/>
            <person name="David-Palma M."/>
            <person name="Shea T."/>
            <person name="Bowers K."/>
            <person name="McGinley-Smith S."/>
            <person name="Mohammad A.W."/>
            <person name="Gnirke A."/>
            <person name="Yurkov A.M."/>
            <person name="Nowrousian M."/>
            <person name="Sun S."/>
            <person name="Cuomo C.A."/>
            <person name="Heitman J."/>
        </authorList>
    </citation>
    <scope>NUCLEOTIDE SEQUENCE</scope>
    <source>
        <strain evidence="3">CBS 10118</strain>
    </source>
</reference>
<reference evidence="2" key="1">
    <citation type="submission" date="2013-07" db="EMBL/GenBank/DDBJ databases">
        <title>The Genome Sequence of Cryptococcus bestiolae CBS10118.</title>
        <authorList>
            <consortium name="The Broad Institute Genome Sequencing Platform"/>
            <person name="Cuomo C."/>
            <person name="Litvintseva A."/>
            <person name="Chen Y."/>
            <person name="Heitman J."/>
            <person name="Sun S."/>
            <person name="Springer D."/>
            <person name="Dromer F."/>
            <person name="Young S.K."/>
            <person name="Zeng Q."/>
            <person name="Gargeya S."/>
            <person name="Fitzgerald M."/>
            <person name="Abouelleil A."/>
            <person name="Alvarado L."/>
            <person name="Berlin A.M."/>
            <person name="Chapman S.B."/>
            <person name="Dewar J."/>
            <person name="Goldberg J."/>
            <person name="Griggs A."/>
            <person name="Gujja S."/>
            <person name="Hansen M."/>
            <person name="Howarth C."/>
            <person name="Imamovic A."/>
            <person name="Larimer J."/>
            <person name="McCowan C."/>
            <person name="Murphy C."/>
            <person name="Pearson M."/>
            <person name="Priest M."/>
            <person name="Roberts A."/>
            <person name="Saif S."/>
            <person name="Shea T."/>
            <person name="Sykes S."/>
            <person name="Wortman J."/>
            <person name="Nusbaum C."/>
            <person name="Birren B."/>
        </authorList>
    </citation>
    <scope>NUCLEOTIDE SEQUENCE [LARGE SCALE GENOMIC DNA]</scope>
    <source>
        <strain evidence="2">CBS 10118</strain>
    </source>
</reference>
<dbReference type="RefSeq" id="XP_019042472.1">
    <property type="nucleotide sequence ID" value="XM_019195649.1"/>
</dbReference>
<dbReference type="VEuPathDB" id="FungiDB:I302_09080"/>
<proteinExistence type="predicted"/>
<dbReference type="GeneID" id="30213479"/>
<dbReference type="Proteomes" id="UP000092730">
    <property type="component" value="Chromosome 3"/>
</dbReference>
<gene>
    <name evidence="2" type="ORF">I302_09080</name>
    <name evidence="3" type="ORF">I302_104851</name>
</gene>
<reference evidence="2" key="3">
    <citation type="submission" date="2016-07" db="EMBL/GenBank/DDBJ databases">
        <title>Evolution of pathogenesis and genome organization in the Tremellales.</title>
        <authorList>
            <person name="Cuomo C."/>
            <person name="Litvintseva A."/>
            <person name="Heitman J."/>
            <person name="Chen Y."/>
            <person name="Sun S."/>
            <person name="Springer D."/>
            <person name="Dromer F."/>
            <person name="Young S."/>
            <person name="Zeng Q."/>
            <person name="Chapman S."/>
            <person name="Gujja S."/>
            <person name="Saif S."/>
            <person name="Birren B."/>
        </authorList>
    </citation>
    <scope>NUCLEOTIDE SEQUENCE</scope>
    <source>
        <strain evidence="2">CBS 10118</strain>
    </source>
</reference>
<sequence length="254" mass="27404">MSSSNQRSTQGLYIYDAHGRPVWVPGRRIETCHPSASGASAGGSSSGYDPSWAARARQLGVDQMHFSGVGATGNDTSVPATPGVASTPSHPAGPGRYRWVYSPGHPDLTAELGSAAPNTPVQTVSLPTTSVQGTPASYSAGTVSTSNLERFGPNATSYRNDIETAKLTDVDPFRTANINFCRSARHNGVDRRVGPRKKEESGFLKLHGRHWLSGDCARSDVCLRYLVEKRFLWGTDANTIREKVKEDARKRGEM</sequence>
<evidence type="ECO:0000313" key="2">
    <source>
        <dbReference type="EMBL" id="OCF21402.1"/>
    </source>
</evidence>
<dbReference type="KEGG" id="kbi:30213479"/>
<accession>A0A1B9FRM7</accession>
<feature type="region of interest" description="Disordered" evidence="1">
    <location>
        <begin position="67"/>
        <end position="91"/>
    </location>
</feature>
<dbReference type="EMBL" id="KV700382">
    <property type="protein sequence ID" value="OCF21402.1"/>
    <property type="molecule type" value="Genomic_DNA"/>
</dbReference>